<accession>A0A9P7BVY5</accession>
<dbReference type="InterPro" id="IPR029069">
    <property type="entry name" value="HotDog_dom_sf"/>
</dbReference>
<evidence type="ECO:0000259" key="5">
    <source>
        <dbReference type="PROSITE" id="PS50865"/>
    </source>
</evidence>
<dbReference type="SUPFAM" id="SSF54637">
    <property type="entry name" value="Thioesterase/thiol ester dehydrase-isomerase"/>
    <property type="match status" value="1"/>
</dbReference>
<dbReference type="SUPFAM" id="SSF144232">
    <property type="entry name" value="HIT/MYND zinc finger-like"/>
    <property type="match status" value="1"/>
</dbReference>
<name>A0A9P7BVY5_RHIOR</name>
<evidence type="ECO:0000313" key="6">
    <source>
        <dbReference type="EMBL" id="KAG1313292.1"/>
    </source>
</evidence>
<dbReference type="EMBL" id="JAANQT010000204">
    <property type="protein sequence ID" value="KAG1313292.1"/>
    <property type="molecule type" value="Genomic_DNA"/>
</dbReference>
<proteinExistence type="predicted"/>
<dbReference type="GO" id="GO:0019171">
    <property type="term" value="F:(3R)-hydroxyacyl-[acyl-carrier-protein] dehydratase activity"/>
    <property type="evidence" value="ECO:0007669"/>
    <property type="project" value="TreeGrafter"/>
</dbReference>
<protein>
    <recommendedName>
        <fullName evidence="5">MYND-type domain-containing protein</fullName>
    </recommendedName>
</protein>
<dbReference type="GO" id="GO:0005739">
    <property type="term" value="C:mitochondrion"/>
    <property type="evidence" value="ECO:0007669"/>
    <property type="project" value="TreeGrafter"/>
</dbReference>
<evidence type="ECO:0000256" key="2">
    <source>
        <dbReference type="ARBA" id="ARBA00022771"/>
    </source>
</evidence>
<comment type="caution">
    <text evidence="6">The sequence shown here is derived from an EMBL/GenBank/DDBJ whole genome shotgun (WGS) entry which is preliminary data.</text>
</comment>
<dbReference type="AlphaFoldDB" id="A0A9P7BVY5"/>
<evidence type="ECO:0000256" key="1">
    <source>
        <dbReference type="ARBA" id="ARBA00022723"/>
    </source>
</evidence>
<feature type="domain" description="MYND-type" evidence="5">
    <location>
        <begin position="345"/>
        <end position="390"/>
    </location>
</feature>
<sequence>MTEVAVNSATVQEETQVQEQQEEYQDRFLEGSQRIVSYDLLEARGKLEECTDPDAKNYKTAKEMFRKGYELCMTIPRSLEDDVLEKHEEDIKTASETMVEAWLLDERAAPMSERILILGQQYEKVLLKNIPEEEKEGFFVKDSLLFSAWILLVGRQFKHCVTTLTLAIDTYPDLPARVFFLRASCQLSLGKTRLGIKDLEKALERDPKFSVAYSVLGSVFLSLENERENAIKNFKLYLQNGHPDTSDTVHSLYALSVLLNHKKKKSEAHGYYVKAKEAEAKFKELYGAHTGLSEIKRDAIVAHESEEEAQKLIATYAPKKQADQRMQQLIESGVLNSFPPNPNRCSHCGAAHAKDKPNAPLLACGACRSIWYCSRDCQVGDYKLYHKAQYWETETKKIKITTHDKITGSRLDLLVNTLPSKPVLDLKAPLAPAWHHVYFPPRTREDDLAEDGYEREFFPPKPFSQRMWAGASFRWSQTNPLMVGDQVTMKTYLDRVEVGEGRLGESVKVWLNKEIFNQTGWSMLEQRCLVYHQQQIKPSVIQKGIRVNRKPDFSMSLVPSSILLFRYSALTFNSHKIHFDHQYATEIEKHPACLVHGPLSGTLLLELLGKELMKEEHIGSFEYKCLAPLYVNHQMNLCGRKLQNIKGNDGYELWITNEKGHLAVKGLALLA</sequence>
<reference evidence="6" key="1">
    <citation type="journal article" date="2020" name="Microb. Genom.">
        <title>Genetic diversity of clinical and environmental Mucorales isolates obtained from an investigation of mucormycosis cases among solid organ transplant recipients.</title>
        <authorList>
            <person name="Nguyen M.H."/>
            <person name="Kaul D."/>
            <person name="Muto C."/>
            <person name="Cheng S.J."/>
            <person name="Richter R.A."/>
            <person name="Bruno V.M."/>
            <person name="Liu G."/>
            <person name="Beyhan S."/>
            <person name="Sundermann A.J."/>
            <person name="Mounaud S."/>
            <person name="Pasculle A.W."/>
            <person name="Nierman W.C."/>
            <person name="Driscoll E."/>
            <person name="Cumbie R."/>
            <person name="Clancy C.J."/>
            <person name="Dupont C.L."/>
        </authorList>
    </citation>
    <scope>NUCLEOTIDE SEQUENCE</scope>
    <source>
        <strain evidence="6">GL11</strain>
    </source>
</reference>
<dbReference type="InterPro" id="IPR011990">
    <property type="entry name" value="TPR-like_helical_dom_sf"/>
</dbReference>
<keyword evidence="2 4" id="KW-0863">Zinc-finger</keyword>
<dbReference type="OrthoDB" id="3257538at2759"/>
<dbReference type="PANTHER" id="PTHR28152:SF1">
    <property type="entry name" value="HYDROXYACYL-THIOESTER DEHYDRATASE TYPE 2, MITOCHONDRIAL"/>
    <property type="match status" value="1"/>
</dbReference>
<keyword evidence="7" id="KW-1185">Reference proteome</keyword>
<dbReference type="InterPro" id="IPR002893">
    <property type="entry name" value="Znf_MYND"/>
</dbReference>
<dbReference type="Gene3D" id="1.25.40.10">
    <property type="entry name" value="Tetratricopeptide repeat domain"/>
    <property type="match status" value="1"/>
</dbReference>
<evidence type="ECO:0000256" key="3">
    <source>
        <dbReference type="ARBA" id="ARBA00022833"/>
    </source>
</evidence>
<evidence type="ECO:0000313" key="7">
    <source>
        <dbReference type="Proteomes" id="UP000716291"/>
    </source>
</evidence>
<dbReference type="Gene3D" id="6.10.140.2220">
    <property type="match status" value="1"/>
</dbReference>
<dbReference type="InterPro" id="IPR019734">
    <property type="entry name" value="TPR_rpt"/>
</dbReference>
<keyword evidence="1" id="KW-0479">Metal-binding</keyword>
<dbReference type="GO" id="GO:0008270">
    <property type="term" value="F:zinc ion binding"/>
    <property type="evidence" value="ECO:0007669"/>
    <property type="project" value="UniProtKB-KW"/>
</dbReference>
<dbReference type="PROSITE" id="PS50865">
    <property type="entry name" value="ZF_MYND_2"/>
    <property type="match status" value="1"/>
</dbReference>
<dbReference type="SUPFAM" id="SSF48452">
    <property type="entry name" value="TPR-like"/>
    <property type="match status" value="1"/>
</dbReference>
<dbReference type="PANTHER" id="PTHR28152">
    <property type="entry name" value="HYDROXYACYL-THIOESTER DEHYDRATASE TYPE 2, MITOCHONDRIAL"/>
    <property type="match status" value="1"/>
</dbReference>
<dbReference type="Gene3D" id="3.10.129.10">
    <property type="entry name" value="Hotdog Thioesterase"/>
    <property type="match status" value="1"/>
</dbReference>
<organism evidence="6 7">
    <name type="scientific">Rhizopus oryzae</name>
    <name type="common">Mucormycosis agent</name>
    <name type="synonym">Rhizopus arrhizus var. delemar</name>
    <dbReference type="NCBI Taxonomy" id="64495"/>
    <lineage>
        <taxon>Eukaryota</taxon>
        <taxon>Fungi</taxon>
        <taxon>Fungi incertae sedis</taxon>
        <taxon>Mucoromycota</taxon>
        <taxon>Mucoromycotina</taxon>
        <taxon>Mucoromycetes</taxon>
        <taxon>Mucorales</taxon>
        <taxon>Mucorineae</taxon>
        <taxon>Rhizopodaceae</taxon>
        <taxon>Rhizopus</taxon>
    </lineage>
</organism>
<dbReference type="Pfam" id="PF01753">
    <property type="entry name" value="zf-MYND"/>
    <property type="match status" value="1"/>
</dbReference>
<dbReference type="Proteomes" id="UP000716291">
    <property type="component" value="Unassembled WGS sequence"/>
</dbReference>
<gene>
    <name evidence="6" type="ORF">G6F64_002361</name>
</gene>
<dbReference type="InterPro" id="IPR052741">
    <property type="entry name" value="Mitochondrial_HTD2"/>
</dbReference>
<dbReference type="SMART" id="SM00028">
    <property type="entry name" value="TPR"/>
    <property type="match status" value="1"/>
</dbReference>
<keyword evidence="3" id="KW-0862">Zinc</keyword>
<evidence type="ECO:0000256" key="4">
    <source>
        <dbReference type="PROSITE-ProRule" id="PRU00134"/>
    </source>
</evidence>